<evidence type="ECO:0000256" key="2">
    <source>
        <dbReference type="SAM" id="MobiDB-lite"/>
    </source>
</evidence>
<keyword evidence="5" id="KW-1185">Reference proteome</keyword>
<name>A0AAV0XXH6_9HEMI</name>
<comment type="caution">
    <text evidence="4">The sequence shown here is derived from an EMBL/GenBank/DDBJ whole genome shotgun (WGS) entry which is preliminary data.</text>
</comment>
<evidence type="ECO:0000259" key="3">
    <source>
        <dbReference type="Pfam" id="PF08609"/>
    </source>
</evidence>
<dbReference type="Pfam" id="PF08609">
    <property type="entry name" value="Fes1"/>
    <property type="match status" value="1"/>
</dbReference>
<feature type="region of interest" description="Disordered" evidence="2">
    <location>
        <begin position="1"/>
        <end position="28"/>
    </location>
</feature>
<evidence type="ECO:0000313" key="5">
    <source>
        <dbReference type="Proteomes" id="UP001160148"/>
    </source>
</evidence>
<dbReference type="InterPro" id="IPR050693">
    <property type="entry name" value="Hsp70_NEF-Inhibitors"/>
</dbReference>
<sequence>MEDHIGGSSSSSDDDSAPAVIMPPPPHGHHIINEDEIIDLDAIDDNHHRRRRRNNYHRRQMRSTSGHPAIIDAIRGTGNIIDLMDHGPSSMVIERAAEEDAAVASGICDPNRVRNYKDMFRYASDLADGMPMNIHQDALTFSEERKKFLSNVLSTMSVNVHEEMNNSINILFDNNKQVDEHEFAFDVIAEYVDNIDYANDFEKLGGFHIFLPCIRSEHPTVRVKMCELIAKLVQHNPYCQEKFMENTKYPKALISMVENDPNDDVRIKALAAISSLIRENITVFWQFIDLGGKDLIINSLKAPIEKLKIKAVFIICSTSHMGNDVAEMYVDNGVVEIISSIIMGMEKNVEPSHHELFLSTLNQLIRMSPAKVKEICTSFVDFKPALTSLRDSYSNESDYQARYYVNWFLAYN</sequence>
<dbReference type="GO" id="GO:0000774">
    <property type="term" value="F:adenyl-nucleotide exchange factor activity"/>
    <property type="evidence" value="ECO:0007669"/>
    <property type="project" value="TreeGrafter"/>
</dbReference>
<reference evidence="4 5" key="1">
    <citation type="submission" date="2023-01" db="EMBL/GenBank/DDBJ databases">
        <authorList>
            <person name="Whitehead M."/>
        </authorList>
    </citation>
    <scope>NUCLEOTIDE SEQUENCE [LARGE SCALE GENOMIC DNA]</scope>
</reference>
<evidence type="ECO:0000256" key="1">
    <source>
        <dbReference type="ARBA" id="ARBA00022737"/>
    </source>
</evidence>
<dbReference type="InterPro" id="IPR013918">
    <property type="entry name" value="Nucleotide_exch_fac_Fes1"/>
</dbReference>
<feature type="domain" description="Nucleotide exchange factor Fes1" evidence="3">
    <location>
        <begin position="146"/>
        <end position="200"/>
    </location>
</feature>
<dbReference type="InterPro" id="IPR016024">
    <property type="entry name" value="ARM-type_fold"/>
</dbReference>
<dbReference type="InterPro" id="IPR011989">
    <property type="entry name" value="ARM-like"/>
</dbReference>
<organism evidence="4 5">
    <name type="scientific">Macrosiphum euphorbiae</name>
    <name type="common">potato aphid</name>
    <dbReference type="NCBI Taxonomy" id="13131"/>
    <lineage>
        <taxon>Eukaryota</taxon>
        <taxon>Metazoa</taxon>
        <taxon>Ecdysozoa</taxon>
        <taxon>Arthropoda</taxon>
        <taxon>Hexapoda</taxon>
        <taxon>Insecta</taxon>
        <taxon>Pterygota</taxon>
        <taxon>Neoptera</taxon>
        <taxon>Paraneoptera</taxon>
        <taxon>Hemiptera</taxon>
        <taxon>Sternorrhyncha</taxon>
        <taxon>Aphidomorpha</taxon>
        <taxon>Aphidoidea</taxon>
        <taxon>Aphididae</taxon>
        <taxon>Macrosiphini</taxon>
        <taxon>Macrosiphum</taxon>
    </lineage>
</organism>
<proteinExistence type="predicted"/>
<dbReference type="SUPFAM" id="SSF48371">
    <property type="entry name" value="ARM repeat"/>
    <property type="match status" value="1"/>
</dbReference>
<dbReference type="GO" id="GO:0005783">
    <property type="term" value="C:endoplasmic reticulum"/>
    <property type="evidence" value="ECO:0007669"/>
    <property type="project" value="TreeGrafter"/>
</dbReference>
<dbReference type="Gene3D" id="1.25.10.10">
    <property type="entry name" value="Leucine-rich Repeat Variant"/>
    <property type="match status" value="1"/>
</dbReference>
<dbReference type="Proteomes" id="UP001160148">
    <property type="component" value="Unassembled WGS sequence"/>
</dbReference>
<dbReference type="PANTHER" id="PTHR19316:SF18">
    <property type="entry name" value="HSP70-BINDING PROTEIN 1"/>
    <property type="match status" value="1"/>
</dbReference>
<dbReference type="PANTHER" id="PTHR19316">
    <property type="entry name" value="PROTEIN FOLDING REGULATOR"/>
    <property type="match status" value="1"/>
</dbReference>
<dbReference type="AlphaFoldDB" id="A0AAV0XXH6"/>
<gene>
    <name evidence="4" type="ORF">MEUPH1_LOCUS27023</name>
</gene>
<evidence type="ECO:0000313" key="4">
    <source>
        <dbReference type="EMBL" id="CAI6373245.1"/>
    </source>
</evidence>
<accession>A0AAV0XXH6</accession>
<protein>
    <recommendedName>
        <fullName evidence="3">Nucleotide exchange factor Fes1 domain-containing protein</fullName>
    </recommendedName>
</protein>
<dbReference type="EMBL" id="CARXXK010001085">
    <property type="protein sequence ID" value="CAI6373245.1"/>
    <property type="molecule type" value="Genomic_DNA"/>
</dbReference>
<keyword evidence="1" id="KW-0677">Repeat</keyword>